<reference evidence="1 2" key="1">
    <citation type="submission" date="2024-03" db="EMBL/GenBank/DDBJ databases">
        <title>Mouse gut bacterial collection (mGBC) of GemPharmatech.</title>
        <authorList>
            <person name="He Y."/>
            <person name="Dong L."/>
            <person name="Wu D."/>
            <person name="Gao X."/>
            <person name="Lin Z."/>
        </authorList>
    </citation>
    <scope>NUCLEOTIDE SEQUENCE [LARGE SCALE GENOMIC DNA]</scope>
    <source>
        <strain evidence="1 2">54-13</strain>
    </source>
</reference>
<evidence type="ECO:0000313" key="1">
    <source>
        <dbReference type="EMBL" id="MEY8246371.1"/>
    </source>
</evidence>
<dbReference type="RefSeq" id="WP_369863821.1">
    <property type="nucleotide sequence ID" value="NZ_JBCLPP010000044.1"/>
</dbReference>
<dbReference type="Proteomes" id="UP001565200">
    <property type="component" value="Unassembled WGS sequence"/>
</dbReference>
<sequence>PAEERGRLWLCGLKANTVRFYLDSSHTVIYCQKAIWITEMKIAISVGSDIISIFGASYSDRRT</sequence>
<comment type="caution">
    <text evidence="1">The sequence shown here is derived from an EMBL/GenBank/DDBJ whole genome shotgun (WGS) entry which is preliminary data.</text>
</comment>
<dbReference type="EMBL" id="JBCLPP010000044">
    <property type="protein sequence ID" value="MEY8246371.1"/>
    <property type="molecule type" value="Genomic_DNA"/>
</dbReference>
<protein>
    <submittedName>
        <fullName evidence="1">Uncharacterized protein</fullName>
    </submittedName>
</protein>
<gene>
    <name evidence="1" type="ORF">AAK873_12205</name>
</gene>
<keyword evidence="2" id="KW-1185">Reference proteome</keyword>
<proteinExistence type="predicted"/>
<evidence type="ECO:0000313" key="2">
    <source>
        <dbReference type="Proteomes" id="UP001565200"/>
    </source>
</evidence>
<feature type="non-terminal residue" evidence="1">
    <location>
        <position position="1"/>
    </location>
</feature>
<name>A0ABV4CYD8_9BACT</name>
<accession>A0ABV4CYD8</accession>
<organism evidence="1 2">
    <name type="scientific">Heminiphilus faecis</name>
    <dbReference type="NCBI Taxonomy" id="2601703"/>
    <lineage>
        <taxon>Bacteria</taxon>
        <taxon>Pseudomonadati</taxon>
        <taxon>Bacteroidota</taxon>
        <taxon>Bacteroidia</taxon>
        <taxon>Bacteroidales</taxon>
        <taxon>Muribaculaceae</taxon>
        <taxon>Heminiphilus</taxon>
    </lineage>
</organism>